<feature type="transmembrane region" description="Helical" evidence="9">
    <location>
        <begin position="284"/>
        <end position="303"/>
    </location>
</feature>
<feature type="transmembrane region" description="Helical" evidence="9">
    <location>
        <begin position="250"/>
        <end position="269"/>
    </location>
</feature>
<comment type="function">
    <text evidence="9">Catalyzes the proton-dependent uptake of 2-keto-3-deoxygluconate (KDG) into the cell.</text>
</comment>
<evidence type="ECO:0000313" key="11">
    <source>
        <dbReference type="Proteomes" id="UP000319143"/>
    </source>
</evidence>
<evidence type="ECO:0000256" key="4">
    <source>
        <dbReference type="ARBA" id="ARBA00022597"/>
    </source>
</evidence>
<reference evidence="10 11" key="1">
    <citation type="submission" date="2019-02" db="EMBL/GenBank/DDBJ databases">
        <title>Deep-cultivation of Planctomycetes and their phenomic and genomic characterization uncovers novel biology.</title>
        <authorList>
            <person name="Wiegand S."/>
            <person name="Jogler M."/>
            <person name="Boedeker C."/>
            <person name="Pinto D."/>
            <person name="Vollmers J."/>
            <person name="Rivas-Marin E."/>
            <person name="Kohn T."/>
            <person name="Peeters S.H."/>
            <person name="Heuer A."/>
            <person name="Rast P."/>
            <person name="Oberbeckmann S."/>
            <person name="Bunk B."/>
            <person name="Jeske O."/>
            <person name="Meyerdierks A."/>
            <person name="Storesund J.E."/>
            <person name="Kallscheuer N."/>
            <person name="Luecker S."/>
            <person name="Lage O.M."/>
            <person name="Pohl T."/>
            <person name="Merkel B.J."/>
            <person name="Hornburger P."/>
            <person name="Mueller R.-W."/>
            <person name="Bruemmer F."/>
            <person name="Labrenz M."/>
            <person name="Spormann A.M."/>
            <person name="Op Den Camp H."/>
            <person name="Overmann J."/>
            <person name="Amann R."/>
            <person name="Jetten M.S.M."/>
            <person name="Mascher T."/>
            <person name="Medema M.H."/>
            <person name="Devos D.P."/>
            <person name="Kaster A.-K."/>
            <person name="Ovreas L."/>
            <person name="Rohde M."/>
            <person name="Galperin M.Y."/>
            <person name="Jogler C."/>
        </authorList>
    </citation>
    <scope>NUCLEOTIDE SEQUENCE [LARGE SCALE GENOMIC DNA]</scope>
    <source>
        <strain evidence="10 11">Poly41</strain>
    </source>
</reference>
<dbReference type="GO" id="GO:0005886">
    <property type="term" value="C:plasma membrane"/>
    <property type="evidence" value="ECO:0007669"/>
    <property type="project" value="UniProtKB-SubCell"/>
</dbReference>
<evidence type="ECO:0000313" key="10">
    <source>
        <dbReference type="EMBL" id="TWU31221.1"/>
    </source>
</evidence>
<keyword evidence="6 9" id="KW-0769">Symport</keyword>
<keyword evidence="8 9" id="KW-0472">Membrane</keyword>
<dbReference type="InterPro" id="IPR004684">
    <property type="entry name" value="2keto-3dGluconate_permease"/>
</dbReference>
<evidence type="ECO:0000256" key="3">
    <source>
        <dbReference type="ARBA" id="ARBA00022475"/>
    </source>
</evidence>
<evidence type="ECO:0000256" key="6">
    <source>
        <dbReference type="ARBA" id="ARBA00022847"/>
    </source>
</evidence>
<dbReference type="Proteomes" id="UP000319143">
    <property type="component" value="Unassembled WGS sequence"/>
</dbReference>
<evidence type="ECO:0000256" key="7">
    <source>
        <dbReference type="ARBA" id="ARBA00022989"/>
    </source>
</evidence>
<feature type="transmembrane region" description="Helical" evidence="9">
    <location>
        <begin position="216"/>
        <end position="238"/>
    </location>
</feature>
<proteinExistence type="inferred from homology"/>
<comment type="subcellular location">
    <subcellularLocation>
        <location evidence="9">Cell membrane</location>
        <topology evidence="9">Multi-pass membrane protein</topology>
    </subcellularLocation>
</comment>
<evidence type="ECO:0000256" key="8">
    <source>
        <dbReference type="ARBA" id="ARBA00023136"/>
    </source>
</evidence>
<comment type="caution">
    <text evidence="10">The sequence shown here is derived from an EMBL/GenBank/DDBJ whole genome shotgun (WGS) entry which is preliminary data.</text>
</comment>
<feature type="transmembrane region" description="Helical" evidence="9">
    <location>
        <begin position="73"/>
        <end position="95"/>
    </location>
</feature>
<accession>A0A5C6D648</accession>
<keyword evidence="7 9" id="KW-1133">Transmembrane helix</keyword>
<keyword evidence="5 9" id="KW-0812">Transmembrane</keyword>
<evidence type="ECO:0000256" key="5">
    <source>
        <dbReference type="ARBA" id="ARBA00022692"/>
    </source>
</evidence>
<dbReference type="OrthoDB" id="2833at2"/>
<keyword evidence="11" id="KW-1185">Reference proteome</keyword>
<comment type="catalytic activity">
    <reaction evidence="9">
        <text>2-dehydro-3-deoxy-D-gluconate(in) + H(+)(in) = 2-dehydro-3-deoxy-D-gluconate(out) + H(+)(out)</text>
        <dbReference type="Rhea" id="RHEA:29943"/>
        <dbReference type="ChEBI" id="CHEBI:15378"/>
        <dbReference type="ChEBI" id="CHEBI:57990"/>
    </reaction>
</comment>
<dbReference type="HAMAP" id="MF_00070">
    <property type="entry name" value="KdgT"/>
    <property type="match status" value="1"/>
</dbReference>
<protein>
    <recommendedName>
        <fullName evidence="9">2-keto-3-deoxygluconate permease</fullName>
        <shortName evidence="9">KDG permease</shortName>
    </recommendedName>
</protein>
<comment type="similarity">
    <text evidence="1 9">Belongs to the KdgT transporter family.</text>
</comment>
<keyword evidence="3 9" id="KW-1003">Cell membrane</keyword>
<feature type="transmembrane region" description="Helical" evidence="9">
    <location>
        <begin position="35"/>
        <end position="61"/>
    </location>
</feature>
<comment type="caution">
    <text evidence="9">Lacks conserved residue(s) required for the propagation of feature annotation.</text>
</comment>
<feature type="transmembrane region" description="Helical" evidence="9">
    <location>
        <begin position="12"/>
        <end position="29"/>
    </location>
</feature>
<dbReference type="EMBL" id="SJPV01000018">
    <property type="protein sequence ID" value="TWU31221.1"/>
    <property type="molecule type" value="Genomic_DNA"/>
</dbReference>
<evidence type="ECO:0000256" key="1">
    <source>
        <dbReference type="ARBA" id="ARBA00006430"/>
    </source>
</evidence>
<evidence type="ECO:0000256" key="9">
    <source>
        <dbReference type="HAMAP-Rule" id="MF_00070"/>
    </source>
</evidence>
<keyword evidence="4 9" id="KW-0762">Sugar transport</keyword>
<dbReference type="GO" id="GO:0015649">
    <property type="term" value="F:2-keto-3-deoxygluconate:proton symporter activity"/>
    <property type="evidence" value="ECO:0007669"/>
    <property type="project" value="UniProtKB-UniRule"/>
</dbReference>
<dbReference type="Pfam" id="PF03812">
    <property type="entry name" value="KdgT"/>
    <property type="match status" value="1"/>
</dbReference>
<sequence>MRIKASIEKVPGGMMVIPLILGALINTFFPQVLQIGGFTTAIATGATAIIGVFLFCMGAGMDIKAAPQAIKTGIVITSVKLAVGVAIGLLVAHFFDENGLWGLSSLAIISSMTNTNGGLYAALTGEFGSKSEVGAIAIISVNDGPFLTMIALGTAGIATIPFLSLLGVVLPIAFGMIVGNLDRQLRDFLMKGGPMLIPFFAFALGCGLSLEMLLNAGLPGILLGVATVGIGGFFNVVADQCTGGTGVAGAAASSTAGNAVATPAAVALVDPSLAATAALATPQVAASTITTAILAPLLTTYIAKRNKRTKTESDTPPTEKA</sequence>
<organism evidence="10 11">
    <name type="scientific">Novipirellula artificiosorum</name>
    <dbReference type="NCBI Taxonomy" id="2528016"/>
    <lineage>
        <taxon>Bacteria</taxon>
        <taxon>Pseudomonadati</taxon>
        <taxon>Planctomycetota</taxon>
        <taxon>Planctomycetia</taxon>
        <taxon>Pirellulales</taxon>
        <taxon>Pirellulaceae</taxon>
        <taxon>Novipirellula</taxon>
    </lineage>
</organism>
<keyword evidence="2 9" id="KW-0813">Transport</keyword>
<gene>
    <name evidence="9 10" type="primary">kdgT</name>
    <name evidence="10" type="ORF">Poly41_64120</name>
</gene>
<feature type="transmembrane region" description="Helical" evidence="9">
    <location>
        <begin position="193"/>
        <end position="210"/>
    </location>
</feature>
<dbReference type="AlphaFoldDB" id="A0A5C6D648"/>
<evidence type="ECO:0000256" key="2">
    <source>
        <dbReference type="ARBA" id="ARBA00022448"/>
    </source>
</evidence>
<feature type="transmembrane region" description="Helical" evidence="9">
    <location>
        <begin position="162"/>
        <end position="181"/>
    </location>
</feature>
<name>A0A5C6D648_9BACT</name>
<dbReference type="RefSeq" id="WP_146531092.1">
    <property type="nucleotide sequence ID" value="NZ_SJPV01000018.1"/>
</dbReference>